<organism evidence="2 3">
    <name type="scientific">Rhodococcoides kroppenstedtii</name>
    <dbReference type="NCBI Taxonomy" id="293050"/>
    <lineage>
        <taxon>Bacteria</taxon>
        <taxon>Bacillati</taxon>
        <taxon>Actinomycetota</taxon>
        <taxon>Actinomycetes</taxon>
        <taxon>Mycobacteriales</taxon>
        <taxon>Nocardiaceae</taxon>
        <taxon>Rhodococcoides</taxon>
    </lineage>
</organism>
<dbReference type="AlphaFoldDB" id="A0A1I0TF70"/>
<dbReference type="Proteomes" id="UP000182054">
    <property type="component" value="Unassembled WGS sequence"/>
</dbReference>
<feature type="transmembrane region" description="Helical" evidence="1">
    <location>
        <begin position="111"/>
        <end position="130"/>
    </location>
</feature>
<evidence type="ECO:0008006" key="4">
    <source>
        <dbReference type="Google" id="ProtNLM"/>
    </source>
</evidence>
<feature type="transmembrane region" description="Helical" evidence="1">
    <location>
        <begin position="38"/>
        <end position="57"/>
    </location>
</feature>
<reference evidence="2 3" key="1">
    <citation type="submission" date="2016-10" db="EMBL/GenBank/DDBJ databases">
        <authorList>
            <person name="de Groot N.N."/>
        </authorList>
    </citation>
    <scope>NUCLEOTIDE SEQUENCE [LARGE SCALE GENOMIC DNA]</scope>
    <source>
        <strain evidence="2 3">DSM 44908</strain>
    </source>
</reference>
<evidence type="ECO:0000313" key="3">
    <source>
        <dbReference type="Proteomes" id="UP000182054"/>
    </source>
</evidence>
<feature type="transmembrane region" description="Helical" evidence="1">
    <location>
        <begin position="142"/>
        <end position="163"/>
    </location>
</feature>
<evidence type="ECO:0000313" key="2">
    <source>
        <dbReference type="EMBL" id="SFA49636.1"/>
    </source>
</evidence>
<keyword evidence="1" id="KW-0472">Membrane</keyword>
<sequence>MTEPNEPDRERSEPMDRERSAADLAAAERRISGRIDPGIRAVVVAAAVLLLLLTFALPHSGAANGWDVVAFDEDAAAESIALPSRIFVWLALVFAVGVSALALVTQRWALAWIALYGSGVASVLGMLAIWSRQTVPSNLSGAGPGIGLIVGWLLVLVLAFHWFKVVWNRSTQQWAAASARRDAAILDEAARETVLDRTRRDGRRNARRDG</sequence>
<evidence type="ECO:0000256" key="1">
    <source>
        <dbReference type="SAM" id="Phobius"/>
    </source>
</evidence>
<feature type="transmembrane region" description="Helical" evidence="1">
    <location>
        <begin position="86"/>
        <end position="104"/>
    </location>
</feature>
<protein>
    <recommendedName>
        <fullName evidence="4">Tryptophan-associated transmembrane protein (Trp_oprn_chp)</fullName>
    </recommendedName>
</protein>
<keyword evidence="1" id="KW-1133">Transmembrane helix</keyword>
<accession>A0A1I0TF70</accession>
<gene>
    <name evidence="2" type="ORF">SAMN05444374_105246</name>
</gene>
<proteinExistence type="predicted"/>
<keyword evidence="1" id="KW-0812">Transmembrane</keyword>
<name>A0A1I0TF70_9NOCA</name>
<dbReference type="EMBL" id="FOJN01000005">
    <property type="protein sequence ID" value="SFA49636.1"/>
    <property type="molecule type" value="Genomic_DNA"/>
</dbReference>